<feature type="compositionally biased region" description="Gly residues" evidence="1">
    <location>
        <begin position="693"/>
        <end position="707"/>
    </location>
</feature>
<feature type="region of interest" description="Disordered" evidence="1">
    <location>
        <begin position="1062"/>
        <end position="1102"/>
    </location>
</feature>
<feature type="region of interest" description="Disordered" evidence="1">
    <location>
        <begin position="468"/>
        <end position="508"/>
    </location>
</feature>
<feature type="region of interest" description="Disordered" evidence="1">
    <location>
        <begin position="624"/>
        <end position="650"/>
    </location>
</feature>
<evidence type="ECO:0000313" key="3">
    <source>
        <dbReference type="EMBL" id="KAG2499674.1"/>
    </source>
</evidence>
<feature type="region of interest" description="Disordered" evidence="1">
    <location>
        <begin position="993"/>
        <end position="1030"/>
    </location>
</feature>
<feature type="compositionally biased region" description="Low complexity" evidence="1">
    <location>
        <begin position="366"/>
        <end position="376"/>
    </location>
</feature>
<sequence length="1325" mass="132010">MVLELCEPLTLREVVAAAMSLQRSYDDRDALGWVRDVAQALHALHTAAPPAIHRDVKAENVLLREPWGAPGSKVSVVLADLGLHVRLEEQRSVMLRRRGVTSVDGGSSPFVAITPASSVVNFPRSSYAGPHPARESSAPAPVTAPLQRCGSKAASQTQSQAPQAHVHTVTPAGLGSTGGGHAEEGKLLLDSRLDLDVFASEYHDEGYLDEGGQLEPPSAPVSLCRSASNRAGTPTGPGSGSLAMLTSGQAVGAAAAALVGPPRIAMRRSHSRPRTGSGTVSLGPGVVGSGALGMASRFAADATAPGALGLGAGAGSDPAGGGPMVHFGMPRRSTSLERGYAERASSLGGKVAQAAAAAVAAFTPGATPGGSEASPAGSGGSAAGSGAAVTPQHAHINPSRFRAEVLGHEVASPGGVPTVAASPPSPRHSGLLLGSALDPPSATLPELEYRPLSRASVLSDIDEAAEAALGEDGRPIASSRAPSKSTNPAPNVVPLRVPPEGGGNGGNDSAYATAGSVCEGSSVAGASFTLPEALMGLRCSNGLGAGRGSAGGLIQSQSVSLPLLTLPIPSTPLASAAAASYNVGRAPAGTSAASLEGAGLQSSTLVRSGTGGSMLAPALSEEADAAAGPALPKANSVPGTGEPRPPTATCILSPEATASHTVTLGEANFSTTSAPLAPGPEQGASATESAGTGTSGVGRSRGGGGGFVTADSSSLGQGQARVLQTAPVVSPFSQAQPSGAGAGPEPGRSGECACGEPYAAHNTSTDRAPTAPAALAGASASPATSLTSPDAVSGPAAVGRAALAMAGVPSSSSVGAALMPAPRSATGTGQQEGPVGVASHRLSRVAEPSAAAQQAIHSSAPTGRRPGTRTLASPGWPGAPRPPSSAAIPVPASQQPHRGASVRDSRPSSSARLPSVMPPGGGAGAGGGGGGGGSSRPGSTASVLSIGALPENSVKSLFSGSNVGSHRHRHGTSSMQLAARMGLGVTAAPMRTQGSAATASTAGGGGAADPDRTTPVGSLAGRRQESAPLPAVNASRAIAVPTGTVVSVSKSRSGAVGDMEARYCSSEEDEDGGRPHSRPAVGWPKSGRHRTSRGGATGDGALTDEVDLSGVGLIPEAIEVSVATVQSLSTHMRRLKSITELINAPKGVLPPHHEHFNWVYNFTGQAGSCCYMAPEVMQKAPYNEKVDTFSLGCLAYELLARELLLVAYVNTSRGAAIGVKMPVDYATKVSEGYRPPRHFRITNDEAWELICACWHQDPCERPGMEEVVARLDDLIDRLGPQPQQSKVKVDGGSTSQFAPHALASSAMQRESEGEGPSCGCGCVIS</sequence>
<dbReference type="Proteomes" id="UP000612055">
    <property type="component" value="Unassembled WGS sequence"/>
</dbReference>
<dbReference type="GO" id="GO:0005524">
    <property type="term" value="F:ATP binding"/>
    <property type="evidence" value="ECO:0007669"/>
    <property type="project" value="InterPro"/>
</dbReference>
<dbReference type="InterPro" id="IPR001245">
    <property type="entry name" value="Ser-Thr/Tyr_kinase_cat_dom"/>
</dbReference>
<feature type="region of interest" description="Disordered" evidence="1">
    <location>
        <begin position="127"/>
        <end position="183"/>
    </location>
</feature>
<feature type="region of interest" description="Disordered" evidence="1">
    <location>
        <begin position="208"/>
        <end position="238"/>
    </location>
</feature>
<feature type="compositionally biased region" description="Low complexity" evidence="1">
    <location>
        <begin position="624"/>
        <end position="634"/>
    </location>
</feature>
<protein>
    <recommendedName>
        <fullName evidence="2">Protein kinase domain-containing protein</fullName>
    </recommendedName>
</protein>
<feature type="compositionally biased region" description="Low complexity" evidence="1">
    <location>
        <begin position="765"/>
        <end position="793"/>
    </location>
</feature>
<dbReference type="InterPro" id="IPR000719">
    <property type="entry name" value="Prot_kinase_dom"/>
</dbReference>
<feature type="compositionally biased region" description="Low complexity" evidence="1">
    <location>
        <begin position="151"/>
        <end position="164"/>
    </location>
</feature>
<comment type="caution">
    <text evidence="3">The sequence shown here is derived from an EMBL/GenBank/DDBJ whole genome shotgun (WGS) entry which is preliminary data.</text>
</comment>
<dbReference type="SUPFAM" id="SSF56112">
    <property type="entry name" value="Protein kinase-like (PK-like)"/>
    <property type="match status" value="2"/>
</dbReference>
<dbReference type="PROSITE" id="PS50011">
    <property type="entry name" value="PROTEIN_KINASE_DOM"/>
    <property type="match status" value="1"/>
</dbReference>
<dbReference type="PANTHER" id="PTHR44329:SF289">
    <property type="entry name" value="SERINE_THREONINE-PROTEIN KINASE VIK"/>
    <property type="match status" value="1"/>
</dbReference>
<feature type="region of interest" description="Disordered" evidence="1">
    <location>
        <begin position="670"/>
        <end position="793"/>
    </location>
</feature>
<feature type="compositionally biased region" description="Low complexity" evidence="1">
    <location>
        <begin position="849"/>
        <end position="860"/>
    </location>
</feature>
<feature type="compositionally biased region" description="Low complexity" evidence="1">
    <location>
        <begin position="884"/>
        <end position="896"/>
    </location>
</feature>
<proteinExistence type="predicted"/>
<dbReference type="Gene3D" id="1.10.510.10">
    <property type="entry name" value="Transferase(Phosphotransferase) domain 1"/>
    <property type="match status" value="2"/>
</dbReference>
<feature type="compositionally biased region" description="Gly residues" evidence="1">
    <location>
        <begin position="919"/>
        <end position="935"/>
    </location>
</feature>
<dbReference type="PANTHER" id="PTHR44329">
    <property type="entry name" value="SERINE/THREONINE-PROTEIN KINASE TNNI3K-RELATED"/>
    <property type="match status" value="1"/>
</dbReference>
<evidence type="ECO:0000313" key="4">
    <source>
        <dbReference type="Proteomes" id="UP000612055"/>
    </source>
</evidence>
<feature type="region of interest" description="Disordered" evidence="1">
    <location>
        <begin position="412"/>
        <end position="437"/>
    </location>
</feature>
<feature type="region of interest" description="Disordered" evidence="1">
    <location>
        <begin position="366"/>
        <end position="393"/>
    </location>
</feature>
<keyword evidence="4" id="KW-1185">Reference proteome</keyword>
<feature type="compositionally biased region" description="Polar residues" evidence="1">
    <location>
        <begin position="480"/>
        <end position="489"/>
    </location>
</feature>
<evidence type="ECO:0000256" key="1">
    <source>
        <dbReference type="SAM" id="MobiDB-lite"/>
    </source>
</evidence>
<feature type="region of interest" description="Disordered" evidence="1">
    <location>
        <begin position="819"/>
        <end position="942"/>
    </location>
</feature>
<organism evidence="3 4">
    <name type="scientific">Edaphochlamys debaryana</name>
    <dbReference type="NCBI Taxonomy" id="47281"/>
    <lineage>
        <taxon>Eukaryota</taxon>
        <taxon>Viridiplantae</taxon>
        <taxon>Chlorophyta</taxon>
        <taxon>core chlorophytes</taxon>
        <taxon>Chlorophyceae</taxon>
        <taxon>CS clade</taxon>
        <taxon>Chlamydomonadales</taxon>
        <taxon>Chlamydomonadales incertae sedis</taxon>
        <taxon>Edaphochlamys</taxon>
    </lineage>
</organism>
<dbReference type="InterPro" id="IPR051681">
    <property type="entry name" value="Ser/Thr_Kinases-Pseudokinases"/>
</dbReference>
<gene>
    <name evidence="3" type="ORF">HYH03_002609</name>
</gene>
<dbReference type="InterPro" id="IPR011009">
    <property type="entry name" value="Kinase-like_dom_sf"/>
</dbReference>
<feature type="domain" description="Protein kinase" evidence="2">
    <location>
        <begin position="1"/>
        <end position="219"/>
    </location>
</feature>
<dbReference type="SMART" id="SM00220">
    <property type="entry name" value="S_TKc"/>
    <property type="match status" value="1"/>
</dbReference>
<dbReference type="GO" id="GO:0004674">
    <property type="term" value="F:protein serine/threonine kinase activity"/>
    <property type="evidence" value="ECO:0007669"/>
    <property type="project" value="TreeGrafter"/>
</dbReference>
<dbReference type="Pfam" id="PF00069">
    <property type="entry name" value="Pkinase"/>
    <property type="match status" value="1"/>
</dbReference>
<name>A0A836C5B7_9CHLO</name>
<reference evidence="3" key="1">
    <citation type="journal article" date="2020" name="bioRxiv">
        <title>Comparative genomics of Chlamydomonas.</title>
        <authorList>
            <person name="Craig R.J."/>
            <person name="Hasan A.R."/>
            <person name="Ness R.W."/>
            <person name="Keightley P.D."/>
        </authorList>
    </citation>
    <scope>NUCLEOTIDE SEQUENCE</scope>
    <source>
        <strain evidence="3">CCAP 11/70</strain>
    </source>
</reference>
<evidence type="ECO:0000259" key="2">
    <source>
        <dbReference type="PROSITE" id="PS50011"/>
    </source>
</evidence>
<accession>A0A836C5B7</accession>
<dbReference type="EMBL" id="JAEHOE010000006">
    <property type="protein sequence ID" value="KAG2499674.1"/>
    <property type="molecule type" value="Genomic_DNA"/>
</dbReference>
<dbReference type="Pfam" id="PF07714">
    <property type="entry name" value="PK_Tyr_Ser-Thr"/>
    <property type="match status" value="1"/>
</dbReference>